<protein>
    <recommendedName>
        <fullName evidence="5">Meiotically up-regulated gene 157 protein</fullName>
    </recommendedName>
</protein>
<comment type="caution">
    <text evidence="3">The sequence shown here is derived from an EMBL/GenBank/DDBJ whole genome shotgun (WGS) entry which is preliminary data.</text>
</comment>
<accession>A0A1J4JL86</accession>
<evidence type="ECO:0008006" key="5">
    <source>
        <dbReference type="Google" id="ProtNLM"/>
    </source>
</evidence>
<feature type="compositionally biased region" description="Polar residues" evidence="2">
    <location>
        <begin position="1"/>
        <end position="13"/>
    </location>
</feature>
<dbReference type="Proteomes" id="UP000179807">
    <property type="component" value="Unassembled WGS sequence"/>
</dbReference>
<dbReference type="SUPFAM" id="SSF48208">
    <property type="entry name" value="Six-hairpin glycosidases"/>
    <property type="match status" value="1"/>
</dbReference>
<dbReference type="GeneID" id="94844351"/>
<dbReference type="PANTHER" id="PTHR31047:SF0">
    <property type="entry name" value="MEIOTICALLY UP-REGULATED GENE 157 PROTEIN"/>
    <property type="match status" value="1"/>
</dbReference>
<reference evidence="3" key="1">
    <citation type="submission" date="2016-10" db="EMBL/GenBank/DDBJ databases">
        <authorList>
            <person name="Benchimol M."/>
            <person name="Almeida L.G."/>
            <person name="Vasconcelos A.T."/>
            <person name="Perreira-Neves A."/>
            <person name="Rosa I.A."/>
            <person name="Tasca T."/>
            <person name="Bogo M.R."/>
            <person name="de Souza W."/>
        </authorList>
    </citation>
    <scope>NUCLEOTIDE SEQUENCE [LARGE SCALE GENOMIC DNA]</scope>
    <source>
        <strain evidence="3">K</strain>
    </source>
</reference>
<dbReference type="SMART" id="SM01149">
    <property type="entry name" value="DUF1237"/>
    <property type="match status" value="1"/>
</dbReference>
<dbReference type="PANTHER" id="PTHR31047">
    <property type="entry name" value="MEIOTICALLY UP-REGULATED GENE 157 PROTEIN"/>
    <property type="match status" value="1"/>
</dbReference>
<name>A0A1J4JL86_9EUKA</name>
<keyword evidence="4" id="KW-1185">Reference proteome</keyword>
<keyword evidence="1" id="KW-0175">Coiled coil</keyword>
<evidence type="ECO:0000256" key="1">
    <source>
        <dbReference type="SAM" id="Coils"/>
    </source>
</evidence>
<evidence type="ECO:0000313" key="4">
    <source>
        <dbReference type="Proteomes" id="UP000179807"/>
    </source>
</evidence>
<dbReference type="EMBL" id="MLAK01001019">
    <property type="protein sequence ID" value="OHS99175.1"/>
    <property type="molecule type" value="Genomic_DNA"/>
</dbReference>
<dbReference type="GO" id="GO:0005975">
    <property type="term" value="P:carbohydrate metabolic process"/>
    <property type="evidence" value="ECO:0007669"/>
    <property type="project" value="InterPro"/>
</dbReference>
<dbReference type="AlphaFoldDB" id="A0A1J4JL86"/>
<evidence type="ECO:0000256" key="2">
    <source>
        <dbReference type="SAM" id="MobiDB-lite"/>
    </source>
</evidence>
<dbReference type="RefSeq" id="XP_068352312.1">
    <property type="nucleotide sequence ID" value="XM_068509647.1"/>
</dbReference>
<dbReference type="InterPro" id="IPR008928">
    <property type="entry name" value="6-hairpin_glycosidase_sf"/>
</dbReference>
<dbReference type="VEuPathDB" id="TrichDB:TRFO_34414"/>
<sequence>MTSSCISPETQKQLNEKEKYKQLASEKISGQPYKTKRPSQEDRKFVSQSVEAEINRVKKLIKDPKLSWMFENCFPNTLDTTIISEGEDTFVITGDIDAMWLRDSAAQVFPYLSLAKTDESLKRLIKGVIHKQMKLIQFDPYANAFTHDEEWSEWKNDYTEMKPFIHERKFEVDSLCYPIRLSSEFYNITNDDSIFNDDYVKSVQLILKTFKEQQNMNYSKNNTNNDQKTYCFRRKTDRQFDTVCNDGLGAPMRPCGLIRSYFRPSDDATVFPFLIPSNFMAVKILRQLSNLFRNVEKIKNEEIASDCENLANQVNEALMKHAIYEHPKYGKIYAYEVDGFGNKLLQDDSNVPSLLSLPYISDIDIRGEIYQNTRRFVWSDDNPYFFKGQKGEGIGGPHIGLGYAWPMSLIMKALTSDNDDEIKECIKMLRDTDGDTGMMHESFHVDNPCQYSRIWFAWANTLFGELVIKLVNSGKAHLLE</sequence>
<dbReference type="InterPro" id="IPR008313">
    <property type="entry name" value="GH125"/>
</dbReference>
<organism evidence="3 4">
    <name type="scientific">Tritrichomonas foetus</name>
    <dbReference type="NCBI Taxonomy" id="1144522"/>
    <lineage>
        <taxon>Eukaryota</taxon>
        <taxon>Metamonada</taxon>
        <taxon>Parabasalia</taxon>
        <taxon>Tritrichomonadida</taxon>
        <taxon>Tritrichomonadidae</taxon>
        <taxon>Tritrichomonas</taxon>
    </lineage>
</organism>
<gene>
    <name evidence="3" type="ORF">TRFO_34414</name>
</gene>
<dbReference type="InterPro" id="IPR012341">
    <property type="entry name" value="6hp_glycosidase-like_sf"/>
</dbReference>
<dbReference type="PIRSF" id="PIRSF028846">
    <property type="entry name" value="UCP028846"/>
    <property type="match status" value="1"/>
</dbReference>
<dbReference type="Gene3D" id="1.50.10.10">
    <property type="match status" value="1"/>
</dbReference>
<feature type="region of interest" description="Disordered" evidence="2">
    <location>
        <begin position="1"/>
        <end position="44"/>
    </location>
</feature>
<proteinExistence type="predicted"/>
<evidence type="ECO:0000313" key="3">
    <source>
        <dbReference type="EMBL" id="OHS99175.1"/>
    </source>
</evidence>
<dbReference type="Pfam" id="PF06824">
    <property type="entry name" value="Glyco_hydro_125"/>
    <property type="match status" value="1"/>
</dbReference>
<dbReference type="OrthoDB" id="7771656at2759"/>
<feature type="coiled-coil region" evidence="1">
    <location>
        <begin position="281"/>
        <end position="320"/>
    </location>
</feature>